<dbReference type="PATRIC" id="fig|1486262.3.peg.2578"/>
<dbReference type="HOGENOM" id="CLU_100715_7_3_5"/>
<protein>
    <submittedName>
        <fullName evidence="1">Uncharacterized protein</fullName>
    </submittedName>
</protein>
<dbReference type="Gene3D" id="3.30.1330.40">
    <property type="entry name" value="RutC-like"/>
    <property type="match status" value="1"/>
</dbReference>
<proteinExistence type="predicted"/>
<dbReference type="Proteomes" id="UP000032611">
    <property type="component" value="Chromosome"/>
</dbReference>
<reference evidence="1 2" key="1">
    <citation type="journal article" date="2015" name="Genome Announc.">
        <title>Complete genome sequence of Martelella endophytica YC6887, which has antifungal activity associated with a halophyte.</title>
        <authorList>
            <person name="Khan A."/>
            <person name="Khan H."/>
            <person name="Chung E.J."/>
            <person name="Hossain M.T."/>
            <person name="Chung Y.R."/>
        </authorList>
    </citation>
    <scope>NUCLEOTIDE SEQUENCE [LARGE SCALE GENOMIC DNA]</scope>
    <source>
        <strain evidence="1">YC6887</strain>
    </source>
</reference>
<dbReference type="AlphaFoldDB" id="A0A0D5LQS7"/>
<dbReference type="OrthoDB" id="9808943at2"/>
<dbReference type="SUPFAM" id="SSF55298">
    <property type="entry name" value="YjgF-like"/>
    <property type="match status" value="1"/>
</dbReference>
<organism evidence="1 2">
    <name type="scientific">Martelella endophytica</name>
    <dbReference type="NCBI Taxonomy" id="1486262"/>
    <lineage>
        <taxon>Bacteria</taxon>
        <taxon>Pseudomonadati</taxon>
        <taxon>Pseudomonadota</taxon>
        <taxon>Alphaproteobacteria</taxon>
        <taxon>Hyphomicrobiales</taxon>
        <taxon>Aurantimonadaceae</taxon>
        <taxon>Martelella</taxon>
    </lineage>
</organism>
<keyword evidence="2" id="KW-1185">Reference proteome</keyword>
<dbReference type="GO" id="GO:0005829">
    <property type="term" value="C:cytosol"/>
    <property type="evidence" value="ECO:0007669"/>
    <property type="project" value="TreeGrafter"/>
</dbReference>
<evidence type="ECO:0000313" key="2">
    <source>
        <dbReference type="Proteomes" id="UP000032611"/>
    </source>
</evidence>
<dbReference type="RefSeq" id="WP_045681659.1">
    <property type="nucleotide sequence ID" value="NZ_CP010803.1"/>
</dbReference>
<dbReference type="CDD" id="cd00448">
    <property type="entry name" value="YjgF_YER057c_UK114_family"/>
    <property type="match status" value="1"/>
</dbReference>
<dbReference type="GO" id="GO:0019239">
    <property type="term" value="F:deaminase activity"/>
    <property type="evidence" value="ECO:0007669"/>
    <property type="project" value="TreeGrafter"/>
</dbReference>
<dbReference type="InterPro" id="IPR035959">
    <property type="entry name" value="RutC-like_sf"/>
</dbReference>
<dbReference type="EMBL" id="CP010803">
    <property type="protein sequence ID" value="AJY46300.1"/>
    <property type="molecule type" value="Genomic_DNA"/>
</dbReference>
<evidence type="ECO:0000313" key="1">
    <source>
        <dbReference type="EMBL" id="AJY46300.1"/>
    </source>
</evidence>
<dbReference type="PANTHER" id="PTHR11803">
    <property type="entry name" value="2-IMINOBUTANOATE/2-IMINOPROPANOATE DEAMINASE RIDA"/>
    <property type="match status" value="1"/>
</dbReference>
<accession>A0A0D5LQS7</accession>
<dbReference type="InterPro" id="IPR006175">
    <property type="entry name" value="YjgF/YER057c/UK114"/>
</dbReference>
<sequence length="128" mass="13990">MSELQHFHFDSSAPGAAPLSPAVRAGDFVYVSGQVPTMDDGSIAPHDIEAQTTQVMKNIEKALKLAGCEMADICKTTAWIHDARDFGRFNKAYAAFFTPGKFPARTTSEARLMINILVEIEAIAYKPL</sequence>
<gene>
    <name evidence="1" type="ORF">TM49_12465</name>
</gene>
<dbReference type="Pfam" id="PF01042">
    <property type="entry name" value="Ribonuc_L-PSP"/>
    <property type="match status" value="1"/>
</dbReference>
<dbReference type="STRING" id="1486262.TM49_12465"/>
<dbReference type="KEGG" id="mey:TM49_12465"/>
<dbReference type="PANTHER" id="PTHR11803:SF39">
    <property type="entry name" value="2-IMINOBUTANOATE_2-IMINOPROPANOATE DEAMINASE"/>
    <property type="match status" value="1"/>
</dbReference>
<name>A0A0D5LQS7_MAREN</name>